<sequence length="108" mass="10802">MDAPDPAAHADAALAARMHALLAEAGFLDAHPTAAADAGGVHVRPDPDGGVEVLWDPGTHDAAVIAGAVSRYPGIRTAVHLAVVSVLTGAGYRAVCEPGAARVRVLPA</sequence>
<reference evidence="2" key="2">
    <citation type="submission" date="2016-04" db="EMBL/GenBank/DDBJ databases">
        <title>Planomonospora sphaerica JCM9374 whole genome shotgun sequence.</title>
        <authorList>
            <person name="Suzuki T."/>
            <person name="Dohra H."/>
            <person name="Kodani S."/>
        </authorList>
    </citation>
    <scope>NUCLEOTIDE SEQUENCE [LARGE SCALE GENOMIC DNA]</scope>
    <source>
        <strain evidence="2">JCM 9374</strain>
    </source>
</reference>
<accession>A0A161MBD4</accession>
<dbReference type="EMBL" id="BDCX01000006">
    <property type="protein sequence ID" value="GAT67253.1"/>
    <property type="molecule type" value="Genomic_DNA"/>
</dbReference>
<protein>
    <submittedName>
        <fullName evidence="1">Uncharacterized protein</fullName>
    </submittedName>
</protein>
<keyword evidence="2" id="KW-1185">Reference proteome</keyword>
<organism evidence="1 2">
    <name type="scientific">Planomonospora sphaerica</name>
    <dbReference type="NCBI Taxonomy" id="161355"/>
    <lineage>
        <taxon>Bacteria</taxon>
        <taxon>Bacillati</taxon>
        <taxon>Actinomycetota</taxon>
        <taxon>Actinomycetes</taxon>
        <taxon>Streptosporangiales</taxon>
        <taxon>Streptosporangiaceae</taxon>
        <taxon>Planomonospora</taxon>
    </lineage>
</organism>
<reference evidence="1 2" key="1">
    <citation type="journal article" date="2016" name="Genome Announc.">
        <title>Draft Genome Sequence of Planomonospora sphaerica JCM9374, a Rare Actinomycete.</title>
        <authorList>
            <person name="Dohra H."/>
            <person name="Suzuki T."/>
            <person name="Inoue Y."/>
            <person name="Kodani S."/>
        </authorList>
    </citation>
    <scope>NUCLEOTIDE SEQUENCE [LARGE SCALE GENOMIC DNA]</scope>
    <source>
        <strain evidence="1 2">JCM 9374</strain>
    </source>
</reference>
<evidence type="ECO:0000313" key="1">
    <source>
        <dbReference type="EMBL" id="GAT67253.1"/>
    </source>
</evidence>
<proteinExistence type="predicted"/>
<evidence type="ECO:0000313" key="2">
    <source>
        <dbReference type="Proteomes" id="UP000077701"/>
    </source>
</evidence>
<dbReference type="AlphaFoldDB" id="A0A161MBD4"/>
<dbReference type="Proteomes" id="UP000077701">
    <property type="component" value="Unassembled WGS sequence"/>
</dbReference>
<name>A0A161MBD4_9ACTN</name>
<comment type="caution">
    <text evidence="1">The sequence shown here is derived from an EMBL/GenBank/DDBJ whole genome shotgun (WGS) entry which is preliminary data.</text>
</comment>
<gene>
    <name evidence="1" type="ORF">PS9374_02906</name>
</gene>
<dbReference type="RefSeq" id="WP_068897330.1">
    <property type="nucleotide sequence ID" value="NZ_BDCX01000006.1"/>
</dbReference>